<accession>K4P137</accession>
<name>K4P137_9PSEU</name>
<evidence type="ECO:0000256" key="3">
    <source>
        <dbReference type="PIRSR" id="PIRSR600888-3"/>
    </source>
</evidence>
<comment type="similarity">
    <text evidence="1">Belongs to the dTDP-4-dehydrorhamnose 3,5-epimerase family.</text>
</comment>
<dbReference type="AlphaFoldDB" id="K4P137"/>
<dbReference type="Gene3D" id="2.60.120.10">
    <property type="entry name" value="Jelly Rolls"/>
    <property type="match status" value="1"/>
</dbReference>
<reference evidence="4" key="1">
    <citation type="journal article" date="2013" name="Proc. Natl. Acad. Sci. U.S.A.">
        <title>A new member of the 4-methylideneimidazole-5-one-containing aminomutase family from the enediyne kedarcidin biosynthetic pathway.</title>
        <authorList>
            <person name="Huang S.X."/>
            <person name="Lohman J.R."/>
            <person name="Huang T."/>
            <person name="Shen B."/>
        </authorList>
    </citation>
    <scope>NUCLEOTIDE SEQUENCE</scope>
    <source>
        <strain evidence="4">ATCC 53650</strain>
    </source>
</reference>
<dbReference type="GO" id="GO:0008830">
    <property type="term" value="F:dTDP-4-dehydrorhamnose 3,5-epimerase activity"/>
    <property type="evidence" value="ECO:0007669"/>
    <property type="project" value="InterPro"/>
</dbReference>
<dbReference type="InterPro" id="IPR000888">
    <property type="entry name" value="RmlC-like"/>
</dbReference>
<dbReference type="EMBL" id="JX679499">
    <property type="protein sequence ID" value="AFV52212.1"/>
    <property type="molecule type" value="Genomic_DNA"/>
</dbReference>
<organism evidence="4">
    <name type="scientific">Streptoalloteichus sp. ATCC 53650</name>
    <dbReference type="NCBI Taxonomy" id="756733"/>
    <lineage>
        <taxon>Bacteria</taxon>
        <taxon>Bacillati</taxon>
        <taxon>Actinomycetota</taxon>
        <taxon>Actinomycetes</taxon>
        <taxon>Pseudonocardiales</taxon>
        <taxon>Pseudonocardiaceae</taxon>
        <taxon>Streptoalloteichus</taxon>
    </lineage>
</organism>
<feature type="active site" description="Proton donor" evidence="2">
    <location>
        <position position="132"/>
    </location>
</feature>
<sequence>MRITEMAVPGCFRLTPDVHRDQRGLFYEAFRHEPLAEAIGHPFTVRQANCSVSRYNTIRGIHGTVLPPGQEKLVTCVDGAVLDVAVDIRVGSPTFGMFDATRLEEGSGVSVYLADGIGHAFLVLTPTARVNYLVSTEYVPGTMIDLDAMDPDLGLPWDTREPPIRSEKDTTAPTLAQAAAAGLLPTYRECLDFAAGLR</sequence>
<protein>
    <submittedName>
        <fullName evidence="4">NDP-hexose epimerase</fullName>
    </submittedName>
</protein>
<feature type="site" description="Participates in a stacking interaction with the thymidine ring of dTDP-4-oxo-6-deoxyglucose" evidence="3">
    <location>
        <position position="138"/>
    </location>
</feature>
<dbReference type="SUPFAM" id="SSF51182">
    <property type="entry name" value="RmlC-like cupins"/>
    <property type="match status" value="1"/>
</dbReference>
<feature type="active site" description="Proton acceptor" evidence="2">
    <location>
        <position position="62"/>
    </location>
</feature>
<dbReference type="CDD" id="cd00438">
    <property type="entry name" value="cupin_RmlC"/>
    <property type="match status" value="1"/>
</dbReference>
<dbReference type="GO" id="GO:0019305">
    <property type="term" value="P:dTDP-rhamnose biosynthetic process"/>
    <property type="evidence" value="ECO:0007669"/>
    <property type="project" value="TreeGrafter"/>
</dbReference>
<dbReference type="GO" id="GO:0000271">
    <property type="term" value="P:polysaccharide biosynthetic process"/>
    <property type="evidence" value="ECO:0007669"/>
    <property type="project" value="TreeGrafter"/>
</dbReference>
<dbReference type="GO" id="GO:0005829">
    <property type="term" value="C:cytosol"/>
    <property type="evidence" value="ECO:0007669"/>
    <property type="project" value="TreeGrafter"/>
</dbReference>
<dbReference type="PANTHER" id="PTHR21047">
    <property type="entry name" value="DTDP-6-DEOXY-D-GLUCOSE-3,5 EPIMERASE"/>
    <property type="match status" value="1"/>
</dbReference>
<evidence type="ECO:0000256" key="1">
    <source>
        <dbReference type="ARBA" id="ARBA00010154"/>
    </source>
</evidence>
<proteinExistence type="inferred from homology"/>
<dbReference type="Pfam" id="PF00908">
    <property type="entry name" value="dTDP_sugar_isom"/>
    <property type="match status" value="1"/>
</dbReference>
<evidence type="ECO:0000313" key="4">
    <source>
        <dbReference type="EMBL" id="AFV52212.1"/>
    </source>
</evidence>
<dbReference type="InterPro" id="IPR011051">
    <property type="entry name" value="RmlC_Cupin_sf"/>
</dbReference>
<evidence type="ECO:0000256" key="2">
    <source>
        <dbReference type="PIRSR" id="PIRSR600888-1"/>
    </source>
</evidence>
<dbReference type="PANTHER" id="PTHR21047:SF2">
    <property type="entry name" value="THYMIDINE DIPHOSPHO-4-KETO-RHAMNOSE 3,5-EPIMERASE"/>
    <property type="match status" value="1"/>
</dbReference>
<dbReference type="InterPro" id="IPR014710">
    <property type="entry name" value="RmlC-like_jellyroll"/>
</dbReference>
<dbReference type="SMR" id="K4P137"/>